<accession>A0A316AGU7</accession>
<dbReference type="Gene3D" id="3.10.450.620">
    <property type="entry name" value="JHP933, nucleotidyltransferase-like core domain"/>
    <property type="match status" value="1"/>
</dbReference>
<keyword evidence="1" id="KW-0808">Transferase</keyword>
<gene>
    <name evidence="1" type="ORF">CLV98_1112</name>
</gene>
<dbReference type="AlphaFoldDB" id="A0A316AGU7"/>
<proteinExistence type="predicted"/>
<dbReference type="RefSeq" id="WP_109676374.1">
    <property type="nucleotide sequence ID" value="NZ_QGDT01000011.1"/>
</dbReference>
<evidence type="ECO:0000313" key="1">
    <source>
        <dbReference type="EMBL" id="PWJ56509.1"/>
    </source>
</evidence>
<name>A0A316AGU7_9BACT</name>
<dbReference type="EMBL" id="QGDT01000011">
    <property type="protein sequence ID" value="PWJ56509.1"/>
    <property type="molecule type" value="Genomic_DNA"/>
</dbReference>
<dbReference type="Proteomes" id="UP000245880">
    <property type="component" value="Unassembled WGS sequence"/>
</dbReference>
<keyword evidence="2" id="KW-1185">Reference proteome</keyword>
<dbReference type="OrthoDB" id="1550603at2"/>
<dbReference type="InterPro" id="IPR014942">
    <property type="entry name" value="AbiEii"/>
</dbReference>
<reference evidence="1 2" key="1">
    <citation type="submission" date="2018-03" db="EMBL/GenBank/DDBJ databases">
        <title>Genomic Encyclopedia of Archaeal and Bacterial Type Strains, Phase II (KMG-II): from individual species to whole genera.</title>
        <authorList>
            <person name="Goeker M."/>
        </authorList>
    </citation>
    <scope>NUCLEOTIDE SEQUENCE [LARGE SCALE GENOMIC DNA]</scope>
    <source>
        <strain evidence="1 2">DSM 100346</strain>
    </source>
</reference>
<protein>
    <submittedName>
        <fullName evidence="1">Putative nucleotidyltransferase component of viral defense system</fullName>
    </submittedName>
</protein>
<comment type="caution">
    <text evidence="1">The sequence shown here is derived from an EMBL/GenBank/DDBJ whole genome shotgun (WGS) entry which is preliminary data.</text>
</comment>
<dbReference type="Pfam" id="PF08843">
    <property type="entry name" value="AbiEii"/>
    <property type="match status" value="1"/>
</dbReference>
<sequence length="299" mass="34578">MENRLYKRQVGLLLDVLPEVAKENCFALHGGTAINLFVRNMPRLSVDIDLTYLPIEDRETSLRNIGEALERIQGRIENTITSVRVQHKKEIAKLLISSQGAEIKLEVNLVGRGSFKEPVKMRLCERAQEEFDVFAAISVVPFGQLFGGKICAALDRQHPRDLFDVKYLLSNEGFSDEVRQGFLFCLLGSDRPINEVIMPNFQDQRLAMVNQFSGMSAEEFSYEEYEAVREQLVKTVNEKLTKSDKAFLLSFKNAEPDWSIYDFERFPSIQWKLRNLNILKQRNPEKHREQYELLKEKLG</sequence>
<dbReference type="GO" id="GO:0016740">
    <property type="term" value="F:transferase activity"/>
    <property type="evidence" value="ECO:0007669"/>
    <property type="project" value="UniProtKB-KW"/>
</dbReference>
<evidence type="ECO:0000313" key="2">
    <source>
        <dbReference type="Proteomes" id="UP000245880"/>
    </source>
</evidence>
<organism evidence="1 2">
    <name type="scientific">Dyadobacter jejuensis</name>
    <dbReference type="NCBI Taxonomy" id="1082580"/>
    <lineage>
        <taxon>Bacteria</taxon>
        <taxon>Pseudomonadati</taxon>
        <taxon>Bacteroidota</taxon>
        <taxon>Cytophagia</taxon>
        <taxon>Cytophagales</taxon>
        <taxon>Spirosomataceae</taxon>
        <taxon>Dyadobacter</taxon>
    </lineage>
</organism>